<reference evidence="1 2" key="1">
    <citation type="submission" date="2022-08" db="EMBL/GenBank/DDBJ databases">
        <title>Reclassification of Massilia species as members of the genera Telluria, Duganella, Pseudoduganella, Mokoshia gen. nov. and Zemynaea gen. nov. using orthogonal and non-orthogonal genome-based approaches.</title>
        <authorList>
            <person name="Bowman J.P."/>
        </authorList>
    </citation>
    <scope>NUCLEOTIDE SEQUENCE [LARGE SCALE GENOMIC DNA]</scope>
    <source>
        <strain evidence="1 2">JCM 31607</strain>
    </source>
</reference>
<sequence length="278" mass="30625">MLTNKDSEAIEALDLTPIKIKLMHGESGEGWKQAKADAVEAEYRRFLYLVKKYPNEQFAPTVDVDVFWHYHILDTMKYAQDCEELFGYFLHHDPNLGLGEDSSPDDQARAGQRMHDLYEAEFGDEKTAAARRAGSAWCTVTTTDFKTAWCTASSPEATTAWCTVTDSQARSAWCTVAAPKAKTAWCTVTAPQVRSAWCTVTAPKAKTAWCTVTAPQANSAWCTVTTPKARTAWCTFAAPRPNSAWCTRALPAAEAAWCTVAKKIGKQIDVETPLLLAA</sequence>
<dbReference type="EMBL" id="JANUGV010000002">
    <property type="protein sequence ID" value="MCS0608443.1"/>
    <property type="molecule type" value="Genomic_DNA"/>
</dbReference>
<organism evidence="1 2">
    <name type="scientific">Massilia solisilvae</name>
    <dbReference type="NCBI Taxonomy" id="1811225"/>
    <lineage>
        <taxon>Bacteria</taxon>
        <taxon>Pseudomonadati</taxon>
        <taxon>Pseudomonadota</taxon>
        <taxon>Betaproteobacteria</taxon>
        <taxon>Burkholderiales</taxon>
        <taxon>Oxalobacteraceae</taxon>
        <taxon>Telluria group</taxon>
        <taxon>Massilia</taxon>
    </lineage>
</organism>
<dbReference type="PANTHER" id="PTHR34365">
    <property type="entry name" value="ENOLASE (DUF1399)"/>
    <property type="match status" value="1"/>
</dbReference>
<evidence type="ECO:0000313" key="1">
    <source>
        <dbReference type="EMBL" id="MCS0608443.1"/>
    </source>
</evidence>
<dbReference type="Proteomes" id="UP001205861">
    <property type="component" value="Unassembled WGS sequence"/>
</dbReference>
<protein>
    <submittedName>
        <fullName evidence="1">Glycine-rich domain-containing protein-like</fullName>
    </submittedName>
</protein>
<dbReference type="InterPro" id="IPR009836">
    <property type="entry name" value="GRDP-like"/>
</dbReference>
<dbReference type="RefSeq" id="WP_258856141.1">
    <property type="nucleotide sequence ID" value="NZ_JANUGV010000002.1"/>
</dbReference>
<gene>
    <name evidence="1" type="ORF">NX773_09740</name>
</gene>
<dbReference type="Pfam" id="PF07173">
    <property type="entry name" value="GRDP-like"/>
    <property type="match status" value="1"/>
</dbReference>
<name>A0ABT2BIU9_9BURK</name>
<evidence type="ECO:0000313" key="2">
    <source>
        <dbReference type="Proteomes" id="UP001205861"/>
    </source>
</evidence>
<dbReference type="PANTHER" id="PTHR34365:SF7">
    <property type="entry name" value="GLYCINE-RICH DOMAIN-CONTAINING PROTEIN 1"/>
    <property type="match status" value="1"/>
</dbReference>
<proteinExistence type="predicted"/>
<accession>A0ABT2BIU9</accession>
<comment type="caution">
    <text evidence="1">The sequence shown here is derived from an EMBL/GenBank/DDBJ whole genome shotgun (WGS) entry which is preliminary data.</text>
</comment>
<keyword evidence="2" id="KW-1185">Reference proteome</keyword>